<protein>
    <submittedName>
        <fullName evidence="1">Uncharacterized protein</fullName>
    </submittedName>
</protein>
<keyword evidence="2" id="KW-1185">Reference proteome</keyword>
<dbReference type="EMBL" id="JAABLP010000003">
    <property type="protein sequence ID" value="NBN64797.1"/>
    <property type="molecule type" value="Genomic_DNA"/>
</dbReference>
<evidence type="ECO:0000313" key="2">
    <source>
        <dbReference type="Proteomes" id="UP000541347"/>
    </source>
</evidence>
<sequence>MTDLNAEKGQCLATARLLVRPQRAVLELGAAEDVLATTLRVVHHANRHGRPDDFIAVALPLMHRGRETMRPGTEVELIGSPASLDVFLGLEGMVVLKRRGMLVPTDIMDAVAEPGTQGAAYVRDRACEKHTPGWIARSRRRAERRGKPLGQPVEPRADDTRTLLLRHGHAVLHIREQIGLIAEGPLLVSTYGFSSAAAPAVLPVWTESMRELDNAA</sequence>
<dbReference type="RefSeq" id="WP_161676742.1">
    <property type="nucleotide sequence ID" value="NZ_JAABLP010000003.1"/>
</dbReference>
<dbReference type="Proteomes" id="UP000541347">
    <property type="component" value="Unassembled WGS sequence"/>
</dbReference>
<accession>A0ABW9ZIU7</accession>
<reference evidence="1 2" key="1">
    <citation type="submission" date="2020-01" db="EMBL/GenBank/DDBJ databases">
        <authorList>
            <person name="Peng S.Y."/>
            <person name="Li J."/>
            <person name="Wang M."/>
            <person name="Wang L."/>
            <person name="Wang C.Q."/>
            <person name="Wang J.R."/>
        </authorList>
    </citation>
    <scope>NUCLEOTIDE SEQUENCE [LARGE SCALE GENOMIC DNA]</scope>
    <source>
        <strain evidence="1 2">XCT-34</strain>
    </source>
</reference>
<evidence type="ECO:0000313" key="1">
    <source>
        <dbReference type="EMBL" id="NBN64797.1"/>
    </source>
</evidence>
<comment type="caution">
    <text evidence="1">The sequence shown here is derived from an EMBL/GenBank/DDBJ whole genome shotgun (WGS) entry which is preliminary data.</text>
</comment>
<organism evidence="1 2">
    <name type="scientific">Pannonibacter tanglangensis</name>
    <dbReference type="NCBI Taxonomy" id="2750084"/>
    <lineage>
        <taxon>Bacteria</taxon>
        <taxon>Pseudomonadati</taxon>
        <taxon>Pseudomonadota</taxon>
        <taxon>Alphaproteobacteria</taxon>
        <taxon>Hyphomicrobiales</taxon>
        <taxon>Stappiaceae</taxon>
        <taxon>Pannonibacter</taxon>
    </lineage>
</organism>
<name>A0ABW9ZIU7_9HYPH</name>
<proteinExistence type="predicted"/>
<gene>
    <name evidence="1" type="ORF">GWI71_13975</name>
</gene>